<dbReference type="Proteomes" id="UP000805649">
    <property type="component" value="Unassembled WGS sequence"/>
</dbReference>
<organism evidence="1 2">
    <name type="scientific">Colletotrichum truncatum</name>
    <name type="common">Anthracnose fungus</name>
    <name type="synonym">Colletotrichum capsici</name>
    <dbReference type="NCBI Taxonomy" id="5467"/>
    <lineage>
        <taxon>Eukaryota</taxon>
        <taxon>Fungi</taxon>
        <taxon>Dikarya</taxon>
        <taxon>Ascomycota</taxon>
        <taxon>Pezizomycotina</taxon>
        <taxon>Sordariomycetes</taxon>
        <taxon>Hypocreomycetidae</taxon>
        <taxon>Glomerellales</taxon>
        <taxon>Glomerellaceae</taxon>
        <taxon>Colletotrichum</taxon>
        <taxon>Colletotrichum truncatum species complex</taxon>
    </lineage>
</organism>
<evidence type="ECO:0000313" key="2">
    <source>
        <dbReference type="Proteomes" id="UP000805649"/>
    </source>
</evidence>
<protein>
    <submittedName>
        <fullName evidence="1">ATP-dependent RNA helicase mrh4 (DEAD/DEAH box helicase)</fullName>
    </submittedName>
</protein>
<sequence>MPPRTLASLCPRCRPQPFPRLTTSPWFSQSAAYRAVTKAKPSRMVLSDSVSQPRGRDGKPPRRFVEGPFGGMNQTVARVSHAAHRPRPSKSNEAPGKPRRSDDRNSADSRKALKMQRALAGVSYGKRNHLKDKMQEYESFDQFNLLPSVKAGVHEDLLRGMVDIKPTPVQRLAIPAMLGQSSAFKVRGEKRQDFLLAAETGSGKTLAYLLPAVNALKVAEEQNPDIQAFKKRFEEEKAREKASKSKKMSTFDEPHPTMARPRVVVLVPSAELVDQVGRVVKTLSHAVKFKSEKLSANLSATQIQRNLYSPRGIDMVVATPHLLASIADSDPNVLSQVTHLIVDEADSLFDRSFAPVTTTIVDRAMPSLKQFVLCSATIPKRLDNYLANNFPNMTRITTPNLHAIPRRVQLGVIDVVKDPYRNNKNLACADAIYSIGREASKHEGPVQGEIDVRRIMVFVNEREKTTEVAEYLRTKGIDAIALNRDTAEQRQSEMLSTFTSSEPLRSTAPETPVTGKRSLPNTKVIVATDLASRGIDTLAVRHVILYDVPHTTIDFIHRLGRAGRMGRRGRGIVLVGKDDKKDVVSEVKESMFMGQALI</sequence>
<dbReference type="EMBL" id="VUJX02000009">
    <property type="protein sequence ID" value="KAL0931804.1"/>
    <property type="molecule type" value="Genomic_DNA"/>
</dbReference>
<name>A0ACC3YIR1_COLTU</name>
<keyword evidence="1" id="KW-0347">Helicase</keyword>
<keyword evidence="1" id="KW-0067">ATP-binding</keyword>
<comment type="caution">
    <text evidence="1">The sequence shown here is derived from an EMBL/GenBank/DDBJ whole genome shotgun (WGS) entry which is preliminary data.</text>
</comment>
<accession>A0ACC3YIR1</accession>
<proteinExistence type="predicted"/>
<evidence type="ECO:0000313" key="1">
    <source>
        <dbReference type="EMBL" id="KAL0931804.1"/>
    </source>
</evidence>
<gene>
    <name evidence="1" type="ORF">CTRU02_212757</name>
</gene>
<keyword evidence="1" id="KW-0547">Nucleotide-binding</keyword>
<keyword evidence="2" id="KW-1185">Reference proteome</keyword>
<keyword evidence="1" id="KW-0378">Hydrolase</keyword>
<reference evidence="1 2" key="1">
    <citation type="journal article" date="2020" name="Phytopathology">
        <title>Genome Sequence Resources of Colletotrichum truncatum, C. plurivorum, C. musicola, and C. sojae: Four Species Pathogenic to Soybean (Glycine max).</title>
        <authorList>
            <person name="Rogerio F."/>
            <person name="Boufleur T.R."/>
            <person name="Ciampi-Guillardi M."/>
            <person name="Sukno S.A."/>
            <person name="Thon M.R."/>
            <person name="Massola Junior N.S."/>
            <person name="Baroncelli R."/>
        </authorList>
    </citation>
    <scope>NUCLEOTIDE SEQUENCE [LARGE SCALE GENOMIC DNA]</scope>
    <source>
        <strain evidence="1 2">CMES1059</strain>
    </source>
</reference>